<keyword evidence="2" id="KW-1185">Reference proteome</keyword>
<reference evidence="1" key="1">
    <citation type="submission" date="2022-05" db="EMBL/GenBank/DDBJ databases">
        <title>Chromosome-level genome of Chaenocephalus aceratus.</title>
        <authorList>
            <person name="Park H."/>
        </authorList>
    </citation>
    <scope>NUCLEOTIDE SEQUENCE</scope>
    <source>
        <strain evidence="1">KU_202001</strain>
    </source>
</reference>
<gene>
    <name evidence="1" type="ORF">KUCAC02_000399</name>
</gene>
<comment type="caution">
    <text evidence="1">The sequence shown here is derived from an EMBL/GenBank/DDBJ whole genome shotgun (WGS) entry which is preliminary data.</text>
</comment>
<dbReference type="EMBL" id="CM043802">
    <property type="protein sequence ID" value="KAI4808335.1"/>
    <property type="molecule type" value="Genomic_DNA"/>
</dbReference>
<sequence length="156" mass="17570">MEDRETRLKDTTTRLKDTETRLMESETQILEMKKEKKTVVFSAATGGGEQKIGPFDTDKTLIYRTVITNIGAAYGPSTGVFVAPVAGVYYFTIFFHAGGGYGERLQLYKNNELVLLTHDEGYYTNGGHAVFLQLEQGDQVYPWFREPTIIQHSVGF</sequence>
<proteinExistence type="predicted"/>
<organism evidence="1 2">
    <name type="scientific">Chaenocephalus aceratus</name>
    <name type="common">Blackfin icefish</name>
    <name type="synonym">Chaenichthys aceratus</name>
    <dbReference type="NCBI Taxonomy" id="36190"/>
    <lineage>
        <taxon>Eukaryota</taxon>
        <taxon>Metazoa</taxon>
        <taxon>Chordata</taxon>
        <taxon>Craniata</taxon>
        <taxon>Vertebrata</taxon>
        <taxon>Euteleostomi</taxon>
        <taxon>Actinopterygii</taxon>
        <taxon>Neopterygii</taxon>
        <taxon>Teleostei</taxon>
        <taxon>Neoteleostei</taxon>
        <taxon>Acanthomorphata</taxon>
        <taxon>Eupercaria</taxon>
        <taxon>Perciformes</taxon>
        <taxon>Notothenioidei</taxon>
        <taxon>Channichthyidae</taxon>
        <taxon>Chaenocephalus</taxon>
    </lineage>
</organism>
<evidence type="ECO:0000313" key="2">
    <source>
        <dbReference type="Proteomes" id="UP001057452"/>
    </source>
</evidence>
<protein>
    <submittedName>
        <fullName evidence="1">Uncharacterized protein</fullName>
    </submittedName>
</protein>
<dbReference type="Proteomes" id="UP001057452">
    <property type="component" value="Chromosome 18"/>
</dbReference>
<evidence type="ECO:0000313" key="1">
    <source>
        <dbReference type="EMBL" id="KAI4808335.1"/>
    </source>
</evidence>
<name>A0ACB9W6N6_CHAAC</name>
<accession>A0ACB9W6N6</accession>